<evidence type="ECO:0000313" key="6">
    <source>
        <dbReference type="Proteomes" id="UP000769766"/>
    </source>
</evidence>
<dbReference type="AlphaFoldDB" id="A0A932CMB7"/>
<evidence type="ECO:0000256" key="1">
    <source>
        <dbReference type="ARBA" id="ARBA00011084"/>
    </source>
</evidence>
<protein>
    <recommendedName>
        <fullName evidence="2">Type II secretion system protein J</fullName>
    </recommendedName>
</protein>
<reference evidence="5" key="1">
    <citation type="submission" date="2020-07" db="EMBL/GenBank/DDBJ databases">
        <title>Huge and variable diversity of episymbiotic CPR bacteria and DPANN archaea in groundwater ecosystems.</title>
        <authorList>
            <person name="He C.Y."/>
            <person name="Keren R."/>
            <person name="Whittaker M."/>
            <person name="Farag I.F."/>
            <person name="Doudna J."/>
            <person name="Cate J.H.D."/>
            <person name="Banfield J.F."/>
        </authorList>
    </citation>
    <scope>NUCLEOTIDE SEQUENCE</scope>
    <source>
        <strain evidence="5">NC_groundwater_672_Ag_B-0.1um_62_36</strain>
    </source>
</reference>
<evidence type="ECO:0000256" key="2">
    <source>
        <dbReference type="ARBA" id="ARBA00021539"/>
    </source>
</evidence>
<dbReference type="Pfam" id="PF07963">
    <property type="entry name" value="N_methyl"/>
    <property type="match status" value="1"/>
</dbReference>
<keyword evidence="4" id="KW-0812">Transmembrane</keyword>
<dbReference type="Pfam" id="PF11612">
    <property type="entry name" value="T2SSJ"/>
    <property type="match status" value="1"/>
</dbReference>
<dbReference type="InterPro" id="IPR012902">
    <property type="entry name" value="N_methyl_site"/>
</dbReference>
<feature type="transmembrane region" description="Helical" evidence="4">
    <location>
        <begin position="50"/>
        <end position="68"/>
    </location>
</feature>
<organism evidence="5 6">
    <name type="scientific">Tectimicrobiota bacterium</name>
    <dbReference type="NCBI Taxonomy" id="2528274"/>
    <lineage>
        <taxon>Bacteria</taxon>
        <taxon>Pseudomonadati</taxon>
        <taxon>Nitrospinota/Tectimicrobiota group</taxon>
        <taxon>Candidatus Tectimicrobiota</taxon>
    </lineage>
</organism>
<dbReference type="GO" id="GO:0015628">
    <property type="term" value="P:protein secretion by the type II secretion system"/>
    <property type="evidence" value="ECO:0007669"/>
    <property type="project" value="InterPro"/>
</dbReference>
<accession>A0A932CMB7</accession>
<gene>
    <name evidence="5" type="ORF">HYY20_02335</name>
</gene>
<dbReference type="InterPro" id="IPR045584">
    <property type="entry name" value="Pilin-like"/>
</dbReference>
<sequence length="260" mass="27928">MSRDQEGGPASVGPARMPGDGQGGLTRAARGKGRPSGGCGASAGFTLLEVLVALTLMAMMVVLALGAFQIGVHTWQRGEGVVQEYEKGRRVYDQLSQDLKSAFLSPENAEIDFIGGSSSVSFVCTTSGLTSLTMAWRRVSYFLEGENGLALQEEMPGIAGGQDEEALPLDPQVKGLSFRYLAPPEEEEEEGEGSWVESWDSHKEHRLPQAVEVTLRYGQEGEGDEGEATEVSSFIVTLPVNVLSEEEDEDEGNLGDVIER</sequence>
<dbReference type="PROSITE" id="PS00409">
    <property type="entry name" value="PROKAR_NTER_METHYL"/>
    <property type="match status" value="1"/>
</dbReference>
<feature type="region of interest" description="Disordered" evidence="3">
    <location>
        <begin position="1"/>
        <end position="37"/>
    </location>
</feature>
<dbReference type="NCBIfam" id="TIGR02532">
    <property type="entry name" value="IV_pilin_GFxxxE"/>
    <property type="match status" value="1"/>
</dbReference>
<proteinExistence type="inferred from homology"/>
<keyword evidence="4" id="KW-0472">Membrane</keyword>
<keyword evidence="4" id="KW-1133">Transmembrane helix</keyword>
<dbReference type="EMBL" id="JACPRF010000068">
    <property type="protein sequence ID" value="MBI2875701.1"/>
    <property type="molecule type" value="Genomic_DNA"/>
</dbReference>
<evidence type="ECO:0000256" key="3">
    <source>
        <dbReference type="SAM" id="MobiDB-lite"/>
    </source>
</evidence>
<dbReference type="Proteomes" id="UP000769766">
    <property type="component" value="Unassembled WGS sequence"/>
</dbReference>
<dbReference type="InterPro" id="IPR010055">
    <property type="entry name" value="T2SS_protein-GspJ"/>
</dbReference>
<name>A0A932CMB7_UNCTE</name>
<dbReference type="GO" id="GO:0015627">
    <property type="term" value="C:type II protein secretion system complex"/>
    <property type="evidence" value="ECO:0007669"/>
    <property type="project" value="InterPro"/>
</dbReference>
<comment type="caution">
    <text evidence="5">The sequence shown here is derived from an EMBL/GenBank/DDBJ whole genome shotgun (WGS) entry which is preliminary data.</text>
</comment>
<comment type="similarity">
    <text evidence="1">Belongs to the GSP J family.</text>
</comment>
<evidence type="ECO:0000313" key="5">
    <source>
        <dbReference type="EMBL" id="MBI2875701.1"/>
    </source>
</evidence>
<dbReference type="SUPFAM" id="SSF54523">
    <property type="entry name" value="Pili subunits"/>
    <property type="match status" value="1"/>
</dbReference>
<evidence type="ECO:0000256" key="4">
    <source>
        <dbReference type="SAM" id="Phobius"/>
    </source>
</evidence>